<keyword evidence="3" id="KW-1185">Reference proteome</keyword>
<accession>A0A1R2AKH5</accession>
<protein>
    <submittedName>
        <fullName evidence="2">Uncharacterized protein</fullName>
    </submittedName>
</protein>
<dbReference type="Gene3D" id="1.20.5.170">
    <property type="match status" value="1"/>
</dbReference>
<dbReference type="Proteomes" id="UP000187209">
    <property type="component" value="Unassembled WGS sequence"/>
</dbReference>
<feature type="coiled-coil region" evidence="1">
    <location>
        <begin position="5"/>
        <end position="39"/>
    </location>
</feature>
<reference evidence="2 3" key="1">
    <citation type="submission" date="2016-11" db="EMBL/GenBank/DDBJ databases">
        <title>The macronuclear genome of Stentor coeruleus: a giant cell with tiny introns.</title>
        <authorList>
            <person name="Slabodnick M."/>
            <person name="Ruby J.G."/>
            <person name="Reiff S.B."/>
            <person name="Swart E.C."/>
            <person name="Gosai S."/>
            <person name="Prabakaran S."/>
            <person name="Witkowska E."/>
            <person name="Larue G.E."/>
            <person name="Fisher S."/>
            <person name="Freeman R.M."/>
            <person name="Gunawardena J."/>
            <person name="Chu W."/>
            <person name="Stover N.A."/>
            <person name="Gregory B.D."/>
            <person name="Nowacki M."/>
            <person name="Derisi J."/>
            <person name="Roy S.W."/>
            <person name="Marshall W.F."/>
            <person name="Sood P."/>
        </authorList>
    </citation>
    <scope>NUCLEOTIDE SEQUENCE [LARGE SCALE GENOMIC DNA]</scope>
    <source>
        <strain evidence="2">WM001</strain>
    </source>
</reference>
<keyword evidence="1" id="KW-0175">Coiled coil</keyword>
<evidence type="ECO:0000313" key="3">
    <source>
        <dbReference type="Proteomes" id="UP000187209"/>
    </source>
</evidence>
<comment type="caution">
    <text evidence="2">The sequence shown here is derived from an EMBL/GenBank/DDBJ whole genome shotgun (WGS) entry which is preliminary data.</text>
</comment>
<dbReference type="EMBL" id="MPUH01002545">
    <property type="protein sequence ID" value="OMJ65027.1"/>
    <property type="molecule type" value="Genomic_DNA"/>
</dbReference>
<proteinExistence type="predicted"/>
<gene>
    <name evidence="2" type="ORF">SteCoe_39715</name>
</gene>
<dbReference type="AlphaFoldDB" id="A0A1R2AKH5"/>
<evidence type="ECO:0000256" key="1">
    <source>
        <dbReference type="SAM" id="Coils"/>
    </source>
</evidence>
<sequence>MESSIVEILQEIKNLTTKVEKVDSKIDTLDEKVSRLEKEVSKDFQGLKKEVRYLSTKVEVTGSVLVEMVGVLDKLNTNSIRAEEQIKRLFDRHPRID</sequence>
<name>A0A1R2AKH5_9CILI</name>
<organism evidence="2 3">
    <name type="scientific">Stentor coeruleus</name>
    <dbReference type="NCBI Taxonomy" id="5963"/>
    <lineage>
        <taxon>Eukaryota</taxon>
        <taxon>Sar</taxon>
        <taxon>Alveolata</taxon>
        <taxon>Ciliophora</taxon>
        <taxon>Postciliodesmatophora</taxon>
        <taxon>Heterotrichea</taxon>
        <taxon>Heterotrichida</taxon>
        <taxon>Stentoridae</taxon>
        <taxon>Stentor</taxon>
    </lineage>
</organism>
<evidence type="ECO:0000313" key="2">
    <source>
        <dbReference type="EMBL" id="OMJ65027.1"/>
    </source>
</evidence>